<organism evidence="2 3">
    <name type="scientific">Acinetobacter bouvetii</name>
    <dbReference type="NCBI Taxonomy" id="202951"/>
    <lineage>
        <taxon>Bacteria</taxon>
        <taxon>Pseudomonadati</taxon>
        <taxon>Pseudomonadota</taxon>
        <taxon>Gammaproteobacteria</taxon>
        <taxon>Moraxellales</taxon>
        <taxon>Moraxellaceae</taxon>
        <taxon>Acinetobacter</taxon>
    </lineage>
</organism>
<evidence type="ECO:0000313" key="2">
    <source>
        <dbReference type="EMBL" id="CAB1207501.1"/>
    </source>
</evidence>
<evidence type="ECO:0000313" key="3">
    <source>
        <dbReference type="Proteomes" id="UP000489961"/>
    </source>
</evidence>
<dbReference type="AlphaFoldDB" id="A0A811G831"/>
<dbReference type="Proteomes" id="UP000489961">
    <property type="component" value="Unassembled WGS sequence"/>
</dbReference>
<keyword evidence="1" id="KW-0472">Membrane</keyword>
<evidence type="ECO:0000256" key="1">
    <source>
        <dbReference type="SAM" id="Phobius"/>
    </source>
</evidence>
<dbReference type="RefSeq" id="WP_174558175.1">
    <property type="nucleotide sequence ID" value="NZ_CADDTS010000004.1"/>
</dbReference>
<name>A0A811G831_9GAMM</name>
<reference evidence="2 3" key="1">
    <citation type="submission" date="2020-02" db="EMBL/GenBank/DDBJ databases">
        <authorList>
            <person name="Chaudhuri R."/>
        </authorList>
    </citation>
    <scope>NUCLEOTIDE SEQUENCE [LARGE SCALE GENOMIC DNA]</scope>
    <source>
        <strain evidence="2">SFB21</strain>
    </source>
</reference>
<accession>A0A811G831</accession>
<proteinExistence type="predicted"/>
<feature type="transmembrane region" description="Helical" evidence="1">
    <location>
        <begin position="6"/>
        <end position="26"/>
    </location>
</feature>
<gene>
    <name evidence="2" type="ORF">SFB21_0158</name>
</gene>
<keyword evidence="1" id="KW-1133">Transmembrane helix</keyword>
<keyword evidence="1" id="KW-0812">Transmembrane</keyword>
<sequence>MLTKQVKMIGVVVVLIIIVIAGWMYYQSMKTPAFGGFQEGTEQYYGYRYAHDHLKSVDQCDDDKDDPSMNFNEQFFEGCKKYFEEK</sequence>
<dbReference type="EMBL" id="CADDTS010000004">
    <property type="protein sequence ID" value="CAB1207501.1"/>
    <property type="molecule type" value="Genomic_DNA"/>
</dbReference>
<comment type="caution">
    <text evidence="2">The sequence shown here is derived from an EMBL/GenBank/DDBJ whole genome shotgun (WGS) entry which is preliminary data.</text>
</comment>
<protein>
    <submittedName>
        <fullName evidence="2">Uncharacterized protein</fullName>
    </submittedName>
</protein>